<proteinExistence type="predicted"/>
<feature type="transmembrane region" description="Helical" evidence="6">
    <location>
        <begin position="69"/>
        <end position="89"/>
    </location>
</feature>
<dbReference type="AlphaFoldDB" id="A7I608"/>
<name>A7I608_METB6</name>
<dbReference type="GO" id="GO:0016020">
    <property type="term" value="C:membrane"/>
    <property type="evidence" value="ECO:0007669"/>
    <property type="project" value="UniProtKB-SubCell"/>
</dbReference>
<feature type="transmembrane region" description="Helical" evidence="6">
    <location>
        <begin position="129"/>
        <end position="153"/>
    </location>
</feature>
<feature type="transmembrane region" description="Helical" evidence="6">
    <location>
        <begin position="263"/>
        <end position="287"/>
    </location>
</feature>
<evidence type="ECO:0000256" key="1">
    <source>
        <dbReference type="ARBA" id="ARBA00004141"/>
    </source>
</evidence>
<accession>A7I608</accession>
<keyword evidence="3 6" id="KW-0812">Transmembrane</keyword>
<dbReference type="Proteomes" id="UP000002408">
    <property type="component" value="Chromosome"/>
</dbReference>
<dbReference type="eggNOG" id="arCOG00009">
    <property type="taxonomic scope" value="Archaea"/>
</dbReference>
<evidence type="ECO:0000256" key="3">
    <source>
        <dbReference type="ARBA" id="ARBA00022692"/>
    </source>
</evidence>
<dbReference type="STRING" id="456442.Mboo_0651"/>
<sequence>MDLRALIPKGTQAFRTKTIDKLMECTSGEHALRKVLSPLDLTLMGIGAIIGTGIFVITGVVAANYSGPALVISFVIAGIVCAFAALAYAEFAAMVPVAGSAYTYSYASLGEIWAWIIGWDLILEYAVSIAAVAVGWSGYVTSLAAGAGITLPAMLVNPPGTSGGLVNIPAMVIIGLVTLLLIIGVRESARVTTVIVAIKLGVILLFLYLAFGHIQPANWVPFMPFGWNGVITGAAIVFFAYIGFDAVSTAAEEVQNPTRDVPLGILSSLAIATVLYIAVSAVLTGIVPYSLFAGTSAPVAFALEQIGISWGSALISVGAICGITSVIIVLLYGQTRIFFAMSRDGLLPGIFRQIHPVYRTPVKVTLLVGTVTALLAGFLPLTTIAELVNIGTLAAFIIVSLGVIVLRYTKPSFPRPFRCPLVPLVPILCILSCGLLILALPLVTHLRFVLWLTVGLVIYVIYSRHHSRINDNTSALECWKG</sequence>
<keyword evidence="4 6" id="KW-1133">Transmembrane helix</keyword>
<dbReference type="RefSeq" id="WP_012106191.1">
    <property type="nucleotide sequence ID" value="NC_009712.1"/>
</dbReference>
<dbReference type="PANTHER" id="PTHR43243">
    <property type="entry name" value="INNER MEMBRANE TRANSPORTER YGJI-RELATED"/>
    <property type="match status" value="1"/>
</dbReference>
<reference evidence="8" key="1">
    <citation type="journal article" date="2015" name="Microbiology">
        <title>Genome of Methanoregula boonei 6A8 reveals adaptations to oligotrophic peatland environments.</title>
        <authorList>
            <person name="Braeuer S."/>
            <person name="Cadillo-Quiroz H."/>
            <person name="Kyrpides N."/>
            <person name="Woyke T."/>
            <person name="Goodwin L."/>
            <person name="Detter C."/>
            <person name="Podell S."/>
            <person name="Yavitt J.B."/>
            <person name="Zinder S.H."/>
        </authorList>
    </citation>
    <scope>NUCLEOTIDE SEQUENCE [LARGE SCALE GENOMIC DNA]</scope>
    <source>
        <strain evidence="8">DSM 21154 / JCM 14090 / 6A8</strain>
    </source>
</reference>
<dbReference type="InterPro" id="IPR002293">
    <property type="entry name" value="AA/rel_permease1"/>
</dbReference>
<feature type="transmembrane region" description="Helical" evidence="6">
    <location>
        <begin position="387"/>
        <end position="409"/>
    </location>
</feature>
<feature type="transmembrane region" description="Helical" evidence="6">
    <location>
        <begin position="101"/>
        <end position="122"/>
    </location>
</feature>
<evidence type="ECO:0000256" key="6">
    <source>
        <dbReference type="SAM" id="Phobius"/>
    </source>
</evidence>
<evidence type="ECO:0000256" key="5">
    <source>
        <dbReference type="ARBA" id="ARBA00023136"/>
    </source>
</evidence>
<feature type="transmembrane region" description="Helical" evidence="6">
    <location>
        <begin position="362"/>
        <end position="381"/>
    </location>
</feature>
<dbReference type="GeneID" id="5410043"/>
<dbReference type="HOGENOM" id="CLU_007946_15_7_2"/>
<dbReference type="EMBL" id="CP000780">
    <property type="protein sequence ID" value="ABS55169.1"/>
    <property type="molecule type" value="Genomic_DNA"/>
</dbReference>
<evidence type="ECO:0000256" key="4">
    <source>
        <dbReference type="ARBA" id="ARBA00022989"/>
    </source>
</evidence>
<keyword evidence="8" id="KW-1185">Reference proteome</keyword>
<feature type="transmembrane region" description="Helical" evidence="6">
    <location>
        <begin position="41"/>
        <end position="62"/>
    </location>
</feature>
<keyword evidence="5 6" id="KW-0472">Membrane</keyword>
<evidence type="ECO:0000256" key="2">
    <source>
        <dbReference type="ARBA" id="ARBA00022448"/>
    </source>
</evidence>
<dbReference type="PANTHER" id="PTHR43243:SF4">
    <property type="entry name" value="CATIONIC AMINO ACID TRANSPORTER 4"/>
    <property type="match status" value="1"/>
</dbReference>
<dbReference type="PIRSF" id="PIRSF006060">
    <property type="entry name" value="AA_transporter"/>
    <property type="match status" value="1"/>
</dbReference>
<gene>
    <name evidence="7" type="ordered locus">Mboo_0651</name>
</gene>
<feature type="transmembrane region" description="Helical" evidence="6">
    <location>
        <begin position="231"/>
        <end position="251"/>
    </location>
</feature>
<feature type="transmembrane region" description="Helical" evidence="6">
    <location>
        <begin position="446"/>
        <end position="462"/>
    </location>
</feature>
<dbReference type="GO" id="GO:0015171">
    <property type="term" value="F:amino acid transmembrane transporter activity"/>
    <property type="evidence" value="ECO:0007669"/>
    <property type="project" value="TreeGrafter"/>
</dbReference>
<keyword evidence="2" id="KW-0813">Transport</keyword>
<dbReference type="KEGG" id="mbn:Mboo_0651"/>
<evidence type="ECO:0000313" key="8">
    <source>
        <dbReference type="Proteomes" id="UP000002408"/>
    </source>
</evidence>
<dbReference type="Pfam" id="PF13520">
    <property type="entry name" value="AA_permease_2"/>
    <property type="match status" value="1"/>
</dbReference>
<organism evidence="7 8">
    <name type="scientific">Methanoregula boonei (strain DSM 21154 / JCM 14090 / 6A8)</name>
    <dbReference type="NCBI Taxonomy" id="456442"/>
    <lineage>
        <taxon>Archaea</taxon>
        <taxon>Methanobacteriati</taxon>
        <taxon>Methanobacteriota</taxon>
        <taxon>Stenosarchaea group</taxon>
        <taxon>Methanomicrobia</taxon>
        <taxon>Methanomicrobiales</taxon>
        <taxon>Methanoregulaceae</taxon>
        <taxon>Methanoregula</taxon>
    </lineage>
</organism>
<evidence type="ECO:0000313" key="7">
    <source>
        <dbReference type="EMBL" id="ABS55169.1"/>
    </source>
</evidence>
<dbReference type="Gene3D" id="1.20.1740.10">
    <property type="entry name" value="Amino acid/polyamine transporter I"/>
    <property type="match status" value="1"/>
</dbReference>
<feature type="transmembrane region" description="Helical" evidence="6">
    <location>
        <begin position="421"/>
        <end position="440"/>
    </location>
</feature>
<feature type="transmembrane region" description="Helical" evidence="6">
    <location>
        <begin position="191"/>
        <end position="211"/>
    </location>
</feature>
<protein>
    <submittedName>
        <fullName evidence="7">Amino acid permease-associated region</fullName>
    </submittedName>
</protein>
<feature type="transmembrane region" description="Helical" evidence="6">
    <location>
        <begin position="165"/>
        <end position="184"/>
    </location>
</feature>
<comment type="subcellular location">
    <subcellularLocation>
        <location evidence="1">Membrane</location>
        <topology evidence="1">Multi-pass membrane protein</topology>
    </subcellularLocation>
</comment>
<feature type="transmembrane region" description="Helical" evidence="6">
    <location>
        <begin position="307"/>
        <end position="333"/>
    </location>
</feature>
<dbReference type="OrthoDB" id="43026at2157"/>